<dbReference type="Gene3D" id="6.10.140.1060">
    <property type="match status" value="1"/>
</dbReference>
<dbReference type="PANTHER" id="PTHR45703:SF36">
    <property type="entry name" value="DYNEIN HEAVY CHAIN, CYTOPLASMIC"/>
    <property type="match status" value="1"/>
</dbReference>
<keyword evidence="6" id="KW-0067">ATP-binding</keyword>
<dbReference type="Pfam" id="PF12775">
    <property type="entry name" value="AAA_7"/>
    <property type="match status" value="1"/>
</dbReference>
<proteinExistence type="inferred from homology"/>
<dbReference type="InterPro" id="IPR041466">
    <property type="entry name" value="Dynein_AAA5_ext"/>
</dbReference>
<dbReference type="Pfam" id="PF12781">
    <property type="entry name" value="AAA_9"/>
    <property type="match status" value="1"/>
</dbReference>
<evidence type="ECO:0000256" key="5">
    <source>
        <dbReference type="ARBA" id="ARBA00022741"/>
    </source>
</evidence>
<accession>U6GNM6</accession>
<dbReference type="FunFam" id="1.20.920.20:FF:000001">
    <property type="entry name" value="dynein heavy chain 2, axonemal"/>
    <property type="match status" value="1"/>
</dbReference>
<reference evidence="19" key="1">
    <citation type="submission" date="2013-10" db="EMBL/GenBank/DDBJ databases">
        <title>Genomic analysis of the causative agents of coccidiosis in chickens.</title>
        <authorList>
            <person name="Reid A.J."/>
            <person name="Blake D."/>
            <person name="Billington K."/>
            <person name="Browne H."/>
            <person name="Dunn M."/>
            <person name="Hung S."/>
            <person name="Kawahara F."/>
            <person name="Miranda-Saavedra D."/>
            <person name="Mourier T."/>
            <person name="Nagra H."/>
            <person name="Otto T.D."/>
            <person name="Rawlings N."/>
            <person name="Sanchez A."/>
            <person name="Sanders M."/>
            <person name="Subramaniam C."/>
            <person name="Tay Y."/>
            <person name="Dear P."/>
            <person name="Doerig C."/>
            <person name="Gruber A."/>
            <person name="Parkinson J."/>
            <person name="Shirley M."/>
            <person name="Wan K.L."/>
            <person name="Berriman M."/>
            <person name="Tomley F."/>
            <person name="Pain A."/>
        </authorList>
    </citation>
    <scope>NUCLEOTIDE SEQUENCE</scope>
    <source>
        <strain evidence="19">Houghton</strain>
    </source>
</reference>
<evidence type="ECO:0000313" key="20">
    <source>
        <dbReference type="Proteomes" id="UP000018050"/>
    </source>
</evidence>
<dbReference type="InterPro" id="IPR027417">
    <property type="entry name" value="P-loop_NTPase"/>
</dbReference>
<evidence type="ECO:0000256" key="10">
    <source>
        <dbReference type="ARBA" id="ARBA00023212"/>
    </source>
</evidence>
<feature type="region of interest" description="Disordered" evidence="12">
    <location>
        <begin position="371"/>
        <end position="522"/>
    </location>
</feature>
<dbReference type="RefSeq" id="XP_013249801.1">
    <property type="nucleotide sequence ID" value="XM_013394347.1"/>
</dbReference>
<feature type="compositionally biased region" description="Gly residues" evidence="12">
    <location>
        <begin position="28"/>
        <end position="42"/>
    </location>
</feature>
<evidence type="ECO:0000256" key="6">
    <source>
        <dbReference type="ARBA" id="ARBA00022840"/>
    </source>
</evidence>
<dbReference type="InterPro" id="IPR042222">
    <property type="entry name" value="Dynein_2_N"/>
</dbReference>
<evidence type="ECO:0000259" key="16">
    <source>
        <dbReference type="Pfam" id="PF12780"/>
    </source>
</evidence>
<dbReference type="InterPro" id="IPR026983">
    <property type="entry name" value="DHC"/>
</dbReference>
<dbReference type="Proteomes" id="UP000018050">
    <property type="component" value="Unassembled WGS sequence"/>
</dbReference>
<feature type="domain" description="Dynein heavy chain linker" evidence="13">
    <location>
        <begin position="1500"/>
        <end position="1908"/>
    </location>
</feature>
<dbReference type="Gene3D" id="3.40.50.300">
    <property type="entry name" value="P-loop containing nucleotide triphosphate hydrolases"/>
    <property type="match status" value="5"/>
</dbReference>
<feature type="compositionally biased region" description="Polar residues" evidence="12">
    <location>
        <begin position="472"/>
        <end position="513"/>
    </location>
</feature>
<dbReference type="GO" id="GO:0005524">
    <property type="term" value="F:ATP binding"/>
    <property type="evidence" value="ECO:0007669"/>
    <property type="project" value="UniProtKB-KW"/>
</dbReference>
<dbReference type="Pfam" id="PF08393">
    <property type="entry name" value="DHC_N2"/>
    <property type="match status" value="1"/>
</dbReference>
<comment type="subcellular location">
    <subcellularLocation>
        <location evidence="1">Cytoplasm</location>
        <location evidence="1">Cytoskeleton</location>
    </subcellularLocation>
</comment>
<dbReference type="Pfam" id="PF12774">
    <property type="entry name" value="AAA_6"/>
    <property type="match status" value="1"/>
</dbReference>
<feature type="domain" description="Dynein heavy chain AAA module D4" evidence="16">
    <location>
        <begin position="3183"/>
        <end position="3483"/>
    </location>
</feature>
<sequence>MMHPWKEPPTVRLTSPTRGCERVKLSLTGGGLSSGTALGGKSGRCSGPVPPTDSGHEQMSQSKGQNRSRTLTSLPTLLGGAPSVVRLMSSSCTEHFGLEGTKSKATMPFRTDNKRETGDLAADGEQVGLETRQNGPLNRESVAIENQEPGRSVESDEQVATAATNTDFPLRPPWAAVHIGSHDLSLCPPQPRRIVPAAPAAAVSFMATPQRLEKRGSSLASRVSVVPRRRTFTTFREWLAEDHRHSRKAWGPSGQFPARRGLSHSATTERSRILLSAAATQRSAAESRARHAVEAEVRELSTNQTPQQQQEAYVKAQQKALALQRQEHPSVDESVAREEARATAAAAAAAAASAAIAQAQWPSRHKLRQQELEQMHRQEEKEKQCLSSGSARSREQQPSGIRTPSRARNSDTTTPEAQKQTPEKTFGRSTFALRKKEEAPTTAAPKTKYAAAKLQNQPPVKCPWPTKRRPSGQPTSTRLKQLSAQERLQRTSTGAIPDTGNNMDYMDGTSQASGDEEDAPPFNPLDEVLVLLRKLKRDENYSVKISRNKRGAAKGTRKDGSKQESVQAFSAVAESVCSNTRASDLSGKILTGLGPSEPSHAHEQYEGNPLQYVLPRLKYLPLEAFDIPEEYGESSPEALLQRCRLECQKRRLQRSRSARSPASFDTVCNADACTLPEPVGTSPCVPSEDALKVQRLPKEHEVMEFAPQKPGTLTTGEAARKDIDQQCVSSHKSELSEEKRAILGAEDSPVKHTTGRAVAQFSKDRIQGNAAISAGDDTDGEAEAEVLHFVGNSWTHIPCVVLRYNHEQNRFEVKLRDGTLKAVRRLALRFCFEPPQLQQQRIETCTSRRRQALTRQHFLNSVNGLPSSAFSPLPQSFISCIIKTATGVGRLRNRSVFMDSLRSAVSHLKTRFLEASKLSAVLYCAERLRVAGKLESRLVNYPLQQKHQQLLHMNEESQEGEENREQAPLLQVLQPMLPAPPPALGRLDIGVVGAFEAALAPLRRKPLFANNKTFRIPDPDKYLSYQQALSSDVADALRELGRDSLCHAFISAFGPLHTAAASAPYATANMVGVAGSAATSSPVSNSVATALPDLFLRRQLIRFNAMLRSKLLSFVIDSANEWKHYMLRAVEEKLDPQVEAILRQALLTMVDAIATINKLDADIVPFAASSDEPLLHLSLEEPFLAEAEKAMVSAVQASFAVAEELRQQLEEVAAALCGAAELPVDTSGTVNLQQLQADLQQCKEAENRLRKLSPRIAARILFVDGEKARATLLSKVQILKDQMCNQALAWAEREINDLHEAWAEALGRASLVPTSEQELIELKKYLAIVHQETAPLITRGQRLSNLIERLEENFVFASLRVQKQAFELDCCPMRLKMALCETNGILDLAKERKSELACETGHVKIVSLFHEYLRMQLEARRQISAQQLQTESEALRVEVDTAATMFKHIEESATYLPVLEKLSQRVQAARLEVDNLRKAEGLFGLEASEFEELEGVCVVFDRLYELWTAASSFITGREEWQATSLARLDCDEVEEQLQQWRQVALSTRRVAGVFRSVEPLQACDKLLQAIASFQKMLPLMKTLTHPSFQPKHWQELAARLNIDTYGEDEAISLNTLLLKGLPEATQAVEVIGSAAMREFRTKACFQKMRGAWRALRMELVTLGNEELGRKMLKGFDAVNSLIEEHQASVQSLQASQLVGGIEVQAREWLRKLSDLETLCSLLEACQVSWVYLTPIFDYPEMQQQLAKEAQILNAVGNLWKEEVVGRLDDNASLLDLAELEELPQKLRLACSDMQLVVRGLNEFLEKKRLAFPRFFFLSNEELVQLLAGASNVEALGPHVQKCFEGIHSLDFDQQSKEANVVFSHREEALPLLTPVRLVKDGQSACIEDIFLSIEREMCAALQQAMQNAWEEFPSAQSRLAWTTEICACAQAALAIAHCCWTAQVETAILQHQLPQLVKDLQHQLQQVRRSSSYWISHTTSVSGGVLVVIYLCSASLRLPAGSPGRFLVGGRGPKKGGSRGNCGSLQLSMVESSLYYGFELLRSPDRLVVTPLTDRCYRTLMTALHYQYGGAPEGPAGTGKTETTKDLAKAAGKPCLVFNCSEGLDAAAMAALLKGLAASGGWCCFDEFNRLQLDVLSIVALQISAIQQAIRRKAITFVFEDTDLQLNPTCAINITMNPGYAGRSILPDTLKALFRPCTMMVPDAALIAEVMLYCSGFQDAFKLSKKMVTCLQLASEQLARRSHYDFGMRAAVAVLNTAKHLFLEQLKPSTENAPSPAKTGCFQNEESPTRLEAKTLCKALRLTNIPKLHPTDKLIFEEILKDVFDEGDLAAAESEESLRPFLREAAEQLLLEPSEELLAKSLQVLNTLEHRHGLMLVGSSATGKTSAVKCLVLALELQQAAAAALAAPLINGRNETNGEVDLGNGPSMVPEYAYCTNETAKQSHCGCKAVRPRCIAHRIFPKALVVEELYGSLDPTTREWRGGALEQAVREASLERDSNVRRWIILDGPVDVGWVENLNTVLDDNKKLCLSSGEVILLSPQTAMLFEVTDLRCASPATVSRCGMVYIHQDAHQWKSLLHSWSLHSSTAKLLGDDVVRDVAQTMRECCTVCIAFLAKCNGGPLNISPSWMVLNVLRLFDALVAQIVEPAQRGEGTVADLLEQSLEGALVFALLWGAGGTLSVSERPAFDVAFRNLHSGRFDALEQMGLLTEWHASGEDDMGQRQTHKQVRRFNHHIPPTGSCFDVFWDVQQKKWHPWASLPMLPDVRKGAAMTSAALQHVLIETPETALLNYFLGLVAAPGKAPFLLVGEAGGGKSKCMNQMLQGMAVESQKKLIQQLRNQEGSAAQPIRKALMSEPEGLPVEANSKSDAFAFLALSLSGAATPTAVQQWLEGRLEKSHSAGLRPVGFRRCVLLLDDVHLPPTEESGAQPVGELVRQLLEYGGWSKGGVWKFHPVEGLTLTATRRTPQQQQQHNERLARHFFPLTGVPYSTESLQTILSQLLLIRFDSCAEPVVEGLKKVSVLTAHLYRQVQQRLPLRPSRWMQQWTPRDCWRVVQRLGFLNPVGLQSQHQLLCCWLHEVRRVFEDKTANAPDLDILSGCISGLLRETAGFTLADLDPPKQGPLLFAFREPEAGAAAGTGQATTAVEDCILGTRVYERVTQVEAHEMCAAALEEYSLLHPNEPLSLVLFPQAVEHALRCMNTFLQPQGHMLLLGVGGSGRRSCARLAAFLAGFGVVECHGVSHSLAISEWQEDIKSTILATGVLKKPQLLLVPAEHLAHDGVAAHVCTMLQLKEIPEVFTPDEKAEAISALRVKPPSTAGGSSGGPVPAQSDADGTLVATPSIELLAAECRQRLRICVYCSPSDPQTQVLFRRFPALTSCCMLNYFWSWSSQALYSVAQQKLLSVSAPLQQHDSAFPSVQQAEFAPKSSQSHPSADSDESVKHLCGACADIFESTRDIAACYREEQRRFFYVTPASFLRFLDGFCYVFLTRASQHHRQQQQYELGLQKLHDVSLQVMEMQQQLEKLQPELAKSSVETQQLMQVLTVKQEHAATTMSLVEAEERECKTQADAAAAVERECQDHLAEAMPALLAAEEALKKLSKADITELKSMKAPPSGVVKVMEALCKLFGVPPIFVQVSPSQPRQPDYWQTGKKHLLGSSRFLQRLLNFDRDTIAPNVMAAIAPYDDDADFDPEIVNKASVAATSLCLWVKALIAYDRANNAVRPRRAALQQAQSELHAAEAVLHNKKEELLQLETLIAQLSQQYQQALQRSETLQQEAQTCERRLSVAEKLIASLGGERVRWSQSQELLKSKVARVTGDATLSAAFVEFGGIFRPSYRVRCLTAWQQALKKFGLQSTPYYSLQDALTSPQEVQEWLMQGLPDDELSVENAAITLNAQCCPMLIDPHQQAANWLAYTFPEMKVLRAEEPNLLRSLQLLIQCGATVILECFSERLDPALNNLLEWKRPRRIAASFESPTSVDTAHTELEGSASSSVALGSALVEVHPEFRLLLKTPLNAPHFPPEVCSRLTLIDFSVGCKGLEQRLLRLALQAAAPDIHATCLRLVHEGAETRAQLVSAEQRMLEALSNAKESVLDDLELLSTLRHAKAVSESCSERLQEQQKAQAAADATLSVYSPVARRAASLFEVLQQLESAHPMYLFSVQIFQQCFVDAVLEVLGRPDAGSRQQDVSLYTSDLVGATLRRVYGSINPCLFESHKPLLPVLLALQSLQLRGATTHEEMQQLQAPFVLPHSVDETANKSRDSSSAAPKAVDASWLSTSSREKLEGLRRLGEPFSSLVSSVLEGDGDWEATLYEENPLASDWPDCWNERLSLLQQTLLVQCIRPECLRSCLQQVSQAELGTVLGEVSPLGLGEALESAGSKRPLLIILGPGADPQEALLQHAEETHMRNKFVSVAMGKGQGPKAAAGEDAVPPMY</sequence>
<evidence type="ECO:0000256" key="2">
    <source>
        <dbReference type="ARBA" id="ARBA00008887"/>
    </source>
</evidence>
<keyword evidence="4" id="KW-0493">Microtubule</keyword>
<evidence type="ECO:0000259" key="15">
    <source>
        <dbReference type="Pfam" id="PF12777"/>
    </source>
</evidence>
<evidence type="ECO:0008006" key="21">
    <source>
        <dbReference type="Google" id="ProtNLM"/>
    </source>
</evidence>
<dbReference type="OrthoDB" id="424310at2759"/>
<feature type="domain" description="Dynein heavy chain AAA 5 extension" evidence="18">
    <location>
        <begin position="2603"/>
        <end position="2757"/>
    </location>
</feature>
<keyword evidence="10" id="KW-0206">Cytoskeleton</keyword>
<dbReference type="Gene3D" id="1.20.920.30">
    <property type="match status" value="1"/>
</dbReference>
<evidence type="ECO:0000256" key="3">
    <source>
        <dbReference type="ARBA" id="ARBA00022490"/>
    </source>
</evidence>
<dbReference type="GO" id="GO:0045505">
    <property type="term" value="F:dynein intermediate chain binding"/>
    <property type="evidence" value="ECO:0007669"/>
    <property type="project" value="InterPro"/>
</dbReference>
<keyword evidence="7" id="KW-0243">Dynein</keyword>
<dbReference type="InterPro" id="IPR035706">
    <property type="entry name" value="AAA_9"/>
</dbReference>
<dbReference type="GO" id="GO:0051959">
    <property type="term" value="F:dynein light intermediate chain binding"/>
    <property type="evidence" value="ECO:0007669"/>
    <property type="project" value="InterPro"/>
</dbReference>
<keyword evidence="20" id="KW-1185">Reference proteome</keyword>
<evidence type="ECO:0000256" key="8">
    <source>
        <dbReference type="ARBA" id="ARBA00023054"/>
    </source>
</evidence>
<feature type="region of interest" description="Disordered" evidence="12">
    <location>
        <begin position="26"/>
        <end position="77"/>
    </location>
</feature>
<feature type="compositionally biased region" description="Low complexity" evidence="12">
    <location>
        <begin position="440"/>
        <end position="453"/>
    </location>
</feature>
<evidence type="ECO:0000259" key="18">
    <source>
        <dbReference type="Pfam" id="PF17852"/>
    </source>
</evidence>
<keyword evidence="8 11" id="KW-0175">Coiled coil</keyword>
<dbReference type="Gene3D" id="1.10.8.1220">
    <property type="match status" value="1"/>
</dbReference>
<feature type="coiled-coil region" evidence="11">
    <location>
        <begin position="3729"/>
        <end position="3791"/>
    </location>
</feature>
<dbReference type="OMA" id="SANEWKH"/>
<evidence type="ECO:0000256" key="9">
    <source>
        <dbReference type="ARBA" id="ARBA00023175"/>
    </source>
</evidence>
<evidence type="ECO:0000256" key="1">
    <source>
        <dbReference type="ARBA" id="ARBA00004245"/>
    </source>
</evidence>
<keyword evidence="3" id="KW-0963">Cytoplasm</keyword>
<feature type="compositionally biased region" description="Low complexity" evidence="12">
    <location>
        <begin position="67"/>
        <end position="77"/>
    </location>
</feature>
<dbReference type="SUPFAM" id="SSF52540">
    <property type="entry name" value="P-loop containing nucleoside triphosphate hydrolases"/>
    <property type="match status" value="4"/>
</dbReference>
<dbReference type="InterPro" id="IPR043157">
    <property type="entry name" value="Dynein_AAA1S"/>
</dbReference>
<dbReference type="FunFam" id="3.40.50.300:FF:000063">
    <property type="entry name" value="dynein heavy chain 6, axonemal"/>
    <property type="match status" value="1"/>
</dbReference>
<dbReference type="InterPro" id="IPR035699">
    <property type="entry name" value="AAA_6"/>
</dbReference>
<feature type="compositionally biased region" description="Basic and acidic residues" evidence="12">
    <location>
        <begin position="371"/>
        <end position="384"/>
    </location>
</feature>
<evidence type="ECO:0000256" key="4">
    <source>
        <dbReference type="ARBA" id="ARBA00022701"/>
    </source>
</evidence>
<gene>
    <name evidence="19" type="ORF">EAH_00014030</name>
</gene>
<evidence type="ECO:0000256" key="7">
    <source>
        <dbReference type="ARBA" id="ARBA00023017"/>
    </source>
</evidence>
<feature type="domain" description="Dynein heavy chain hydrolytic ATP-binding dynein motor region" evidence="14">
    <location>
        <begin position="2036"/>
        <end position="2385"/>
    </location>
</feature>
<dbReference type="Pfam" id="PF17852">
    <property type="entry name" value="Dynein_AAA_lid"/>
    <property type="match status" value="1"/>
</dbReference>
<keyword evidence="9" id="KW-0505">Motor protein</keyword>
<dbReference type="GeneID" id="25269473"/>
<protein>
    <recommendedName>
        <fullName evidence="21">Dynein heavy chain linker domain-containing protein</fullName>
    </recommendedName>
</protein>
<evidence type="ECO:0000259" key="17">
    <source>
        <dbReference type="Pfam" id="PF12781"/>
    </source>
</evidence>
<dbReference type="Gene3D" id="1.10.472.130">
    <property type="match status" value="1"/>
</dbReference>
<dbReference type="EMBL" id="HG671156">
    <property type="protein sequence ID" value="CDI80204.1"/>
    <property type="molecule type" value="Genomic_DNA"/>
</dbReference>
<evidence type="ECO:0000313" key="19">
    <source>
        <dbReference type="EMBL" id="CDI80204.1"/>
    </source>
</evidence>
<feature type="compositionally biased region" description="Polar residues" evidence="12">
    <location>
        <begin position="385"/>
        <end position="420"/>
    </location>
</feature>
<name>U6GNM6_EIMAC</name>
<evidence type="ECO:0000259" key="14">
    <source>
        <dbReference type="Pfam" id="PF12774"/>
    </source>
</evidence>
<dbReference type="GO" id="GO:0030286">
    <property type="term" value="C:dynein complex"/>
    <property type="evidence" value="ECO:0007669"/>
    <property type="project" value="UniProtKB-KW"/>
</dbReference>
<dbReference type="InterPro" id="IPR013602">
    <property type="entry name" value="Dynein_heavy_linker"/>
</dbReference>
<feature type="domain" description="Dynein heavy chain ATP-binding dynein motor region" evidence="17">
    <location>
        <begin position="3873"/>
        <end position="4110"/>
    </location>
</feature>
<evidence type="ECO:0000259" key="13">
    <source>
        <dbReference type="Pfam" id="PF08393"/>
    </source>
</evidence>
<dbReference type="GO" id="GO:0007018">
    <property type="term" value="P:microtubule-based movement"/>
    <property type="evidence" value="ECO:0007669"/>
    <property type="project" value="InterPro"/>
</dbReference>
<dbReference type="InterPro" id="IPR042228">
    <property type="entry name" value="Dynein_linker_3"/>
</dbReference>
<dbReference type="PANTHER" id="PTHR45703">
    <property type="entry name" value="DYNEIN HEAVY CHAIN"/>
    <property type="match status" value="1"/>
</dbReference>
<reference evidence="19" key="2">
    <citation type="submission" date="2013-10" db="EMBL/GenBank/DDBJ databases">
        <authorList>
            <person name="Aslett M."/>
        </authorList>
    </citation>
    <scope>NUCLEOTIDE SEQUENCE</scope>
    <source>
        <strain evidence="19">Houghton</strain>
    </source>
</reference>
<dbReference type="Gene3D" id="1.20.140.100">
    <property type="entry name" value="Dynein heavy chain, N-terminal domain 2"/>
    <property type="match status" value="1"/>
</dbReference>
<dbReference type="InterPro" id="IPR024743">
    <property type="entry name" value="Dynein_HC_stalk"/>
</dbReference>
<dbReference type="Gene3D" id="1.10.8.710">
    <property type="match status" value="1"/>
</dbReference>
<dbReference type="VEuPathDB" id="ToxoDB:EAH_00014030"/>
<evidence type="ECO:0000256" key="11">
    <source>
        <dbReference type="SAM" id="Coils"/>
    </source>
</evidence>
<dbReference type="Pfam" id="PF12780">
    <property type="entry name" value="AAA_8"/>
    <property type="match status" value="1"/>
</dbReference>
<comment type="similarity">
    <text evidence="2">Belongs to the dynein heavy chain family.</text>
</comment>
<dbReference type="GO" id="GO:0005874">
    <property type="term" value="C:microtubule"/>
    <property type="evidence" value="ECO:0007669"/>
    <property type="project" value="UniProtKB-KW"/>
</dbReference>
<keyword evidence="5" id="KW-0547">Nucleotide-binding</keyword>
<feature type="domain" description="Dynein heavy chain coiled coil stalk" evidence="15">
    <location>
        <begin position="3501"/>
        <end position="3842"/>
    </location>
</feature>
<dbReference type="Gene3D" id="1.20.920.20">
    <property type="match status" value="1"/>
</dbReference>
<dbReference type="Pfam" id="PF12777">
    <property type="entry name" value="MT"/>
    <property type="match status" value="1"/>
</dbReference>
<dbReference type="Gene3D" id="3.20.180.20">
    <property type="entry name" value="Dynein heavy chain, N-terminal domain 2"/>
    <property type="match status" value="1"/>
</dbReference>
<dbReference type="InterPro" id="IPR024317">
    <property type="entry name" value="Dynein_heavy_chain_D4_dom"/>
</dbReference>
<organism evidence="19 20">
    <name type="scientific">Eimeria acervulina</name>
    <name type="common">Coccidian parasite</name>
    <dbReference type="NCBI Taxonomy" id="5801"/>
    <lineage>
        <taxon>Eukaryota</taxon>
        <taxon>Sar</taxon>
        <taxon>Alveolata</taxon>
        <taxon>Apicomplexa</taxon>
        <taxon>Conoidasida</taxon>
        <taxon>Coccidia</taxon>
        <taxon>Eucoccidiorida</taxon>
        <taxon>Eimeriorina</taxon>
        <taxon>Eimeriidae</taxon>
        <taxon>Eimeria</taxon>
    </lineage>
</organism>
<evidence type="ECO:0000256" key="12">
    <source>
        <dbReference type="SAM" id="MobiDB-lite"/>
    </source>
</evidence>